<organism evidence="2 3">
    <name type="scientific">Vibrio astriarenae</name>
    <dbReference type="NCBI Taxonomy" id="1481923"/>
    <lineage>
        <taxon>Bacteria</taxon>
        <taxon>Pseudomonadati</taxon>
        <taxon>Pseudomonadota</taxon>
        <taxon>Gammaproteobacteria</taxon>
        <taxon>Vibrionales</taxon>
        <taxon>Vibrionaceae</taxon>
        <taxon>Vibrio</taxon>
    </lineage>
</organism>
<dbReference type="RefSeq" id="WP_164649940.1">
    <property type="nucleotide sequence ID" value="NZ_CP047476.1"/>
</dbReference>
<keyword evidence="3" id="KW-1185">Reference proteome</keyword>
<evidence type="ECO:0000256" key="1">
    <source>
        <dbReference type="SAM" id="SignalP"/>
    </source>
</evidence>
<name>A0A7Z2YF53_9VIBR</name>
<proteinExistence type="predicted"/>
<sequence length="549" mass="61758">MFSKLKRFGVKIPLCILGLSLLSACGGDSSEVLPSTPLTQDQRYDLLYRSTFGPKPGSYQELANLGYITWLNKQFSMSPSLHSVRLKEYPLEGDRESYNQADRAAVWWDLSINAPDQLRQRVAFALSEIFVISRYGSSLSGRALEMTDYYDMLITHAFGNYRDLIESVTLHPAMGDYLSMMANQKADPDKNRYPDENYAREVMQLFSIGLYELNPDGTEKFDSQGQLIPTYSQDDIENLARVFTGWHIADKNQPGWGSKDGNWFVPMIAYPDRHDDEEKIVMGEVFSQGQSAEEDMSQAMNMLHNHPNTAPFISKHLIQRLVTSNPSPAYVARVSSLFEDNGKGVRGDLKAVIRGVLTDSEALNGDERAPVKLKEPLIVMTNFFRAFDAKSADPSGRFHNSIGTFGSYGQSPLGSPSVFNFFAPDYAPSGEIADANDVAPEFEILTWNNFILTNNQLWSATGRTNYEGENNRSRIVINTAPLEAIANDHVALIDEIDRRLLSQRMSEPLRVILLEGLEELRDTQQSLKVRNALYLVVTSQEFHIEEIAQ</sequence>
<dbReference type="EMBL" id="CP047476">
    <property type="protein sequence ID" value="QIA65041.1"/>
    <property type="molecule type" value="Genomic_DNA"/>
</dbReference>
<evidence type="ECO:0000313" key="2">
    <source>
        <dbReference type="EMBL" id="QIA65041.1"/>
    </source>
</evidence>
<dbReference type="AlphaFoldDB" id="A0A7Z2YF53"/>
<dbReference type="PANTHER" id="PTHR43737">
    <property type="entry name" value="BLL7424 PROTEIN"/>
    <property type="match status" value="1"/>
</dbReference>
<dbReference type="KEGG" id="vas:GT360_15880"/>
<evidence type="ECO:0000313" key="3">
    <source>
        <dbReference type="Proteomes" id="UP000464262"/>
    </source>
</evidence>
<feature type="chain" id="PRO_5030671261" evidence="1">
    <location>
        <begin position="27"/>
        <end position="549"/>
    </location>
</feature>
<dbReference type="PANTHER" id="PTHR43737:SF1">
    <property type="entry name" value="DUF1501 DOMAIN-CONTAINING PROTEIN"/>
    <property type="match status" value="1"/>
</dbReference>
<accession>A0A7Z2YF53</accession>
<dbReference type="InterPro" id="IPR014917">
    <property type="entry name" value="DUF1800"/>
</dbReference>
<feature type="signal peptide" evidence="1">
    <location>
        <begin position="1"/>
        <end position="26"/>
    </location>
</feature>
<protein>
    <submittedName>
        <fullName evidence="2">DUF1800 family protein</fullName>
    </submittedName>
</protein>
<dbReference type="Pfam" id="PF08811">
    <property type="entry name" value="DUF1800"/>
    <property type="match status" value="1"/>
</dbReference>
<keyword evidence="1" id="KW-0732">Signal</keyword>
<gene>
    <name evidence="2" type="ORF">GT360_15880</name>
</gene>
<dbReference type="PROSITE" id="PS51257">
    <property type="entry name" value="PROKAR_LIPOPROTEIN"/>
    <property type="match status" value="1"/>
</dbReference>
<reference evidence="2 3" key="1">
    <citation type="submission" date="2020-01" db="EMBL/GenBank/DDBJ databases">
        <title>Whole genome and functional gene identification of agarase of Vibrio HN897.</title>
        <authorList>
            <person name="Liu Y."/>
            <person name="Zhao Z."/>
        </authorList>
    </citation>
    <scope>NUCLEOTIDE SEQUENCE [LARGE SCALE GENOMIC DNA]</scope>
    <source>
        <strain evidence="2 3">HN897</strain>
    </source>
</reference>
<dbReference type="Proteomes" id="UP000464262">
    <property type="component" value="Chromosome 2"/>
</dbReference>